<dbReference type="AlphaFoldDB" id="A0A6S6VZB1"/>
<evidence type="ECO:0000313" key="1">
    <source>
        <dbReference type="EMBL" id="CAE7030446.1"/>
    </source>
</evidence>
<organism evidence="1 2">
    <name type="scientific">Pyrenophora teres f. teres</name>
    <dbReference type="NCBI Taxonomy" id="97479"/>
    <lineage>
        <taxon>Eukaryota</taxon>
        <taxon>Fungi</taxon>
        <taxon>Dikarya</taxon>
        <taxon>Ascomycota</taxon>
        <taxon>Pezizomycotina</taxon>
        <taxon>Dothideomycetes</taxon>
        <taxon>Pleosporomycetidae</taxon>
        <taxon>Pleosporales</taxon>
        <taxon>Pleosporineae</taxon>
        <taxon>Pleosporaceae</taxon>
        <taxon>Pyrenophora</taxon>
    </lineage>
</organism>
<dbReference type="SMART" id="SM00754">
    <property type="entry name" value="CHRD"/>
    <property type="match status" value="1"/>
</dbReference>
<dbReference type="InterPro" id="IPR010895">
    <property type="entry name" value="CHRD"/>
</dbReference>
<accession>A0A6S6VZB1</accession>
<dbReference type="Proteomes" id="UP000472372">
    <property type="component" value="Chromosome 4"/>
</dbReference>
<dbReference type="EMBL" id="HG992980">
    <property type="protein sequence ID" value="CAE7030446.1"/>
    <property type="molecule type" value="Genomic_DNA"/>
</dbReference>
<reference evidence="1" key="1">
    <citation type="submission" date="2021-02" db="EMBL/GenBank/DDBJ databases">
        <authorList>
            <person name="Syme A R."/>
            <person name="Syme A R."/>
            <person name="Moolhuijzen P."/>
        </authorList>
    </citation>
    <scope>NUCLEOTIDE SEQUENCE</scope>
    <source>
        <strain evidence="1">W1-1</strain>
    </source>
</reference>
<proteinExistence type="predicted"/>
<name>A0A6S6VZB1_9PLEO</name>
<gene>
    <name evidence="1" type="ORF">PTTW11_04531</name>
</gene>
<dbReference type="Pfam" id="PF07452">
    <property type="entry name" value="CHRD"/>
    <property type="match status" value="1"/>
</dbReference>
<protein>
    <submittedName>
        <fullName evidence="1">CHRD domain containing protein</fullName>
    </submittedName>
</protein>
<sequence length="187" mass="19167">MHFTTAVIAGLVAAPLALAAPSILSGSILSGGVRSAYFDAEYTINATPDQVIATTGESVPGQPGAYGVFRYGINVAENVICYNIKLSGVTGEYKSMAATATHIHEAVAGKAGPPRIAFPNPTGSDSCRTSVGCLKGPFITGITNTTTGKDQGDGFNVAQILANPTRFFTDTHTASYSAGAVRGQFCA</sequence>
<evidence type="ECO:0000313" key="2">
    <source>
        <dbReference type="Proteomes" id="UP000472372"/>
    </source>
</evidence>